<dbReference type="AlphaFoldDB" id="A0A4U9WEE4"/>
<organism evidence="2">
    <name type="scientific">Serratia fonticola</name>
    <dbReference type="NCBI Taxonomy" id="47917"/>
    <lineage>
        <taxon>Bacteria</taxon>
        <taxon>Pseudomonadati</taxon>
        <taxon>Pseudomonadota</taxon>
        <taxon>Gammaproteobacteria</taxon>
        <taxon>Enterobacterales</taxon>
        <taxon>Yersiniaceae</taxon>
        <taxon>Serratia</taxon>
    </lineage>
</organism>
<evidence type="ECO:0000313" key="2">
    <source>
        <dbReference type="EMBL" id="VTR57507.1"/>
    </source>
</evidence>
<proteinExistence type="predicted"/>
<dbReference type="InterPro" id="IPR024445">
    <property type="entry name" value="Tnp_ISXO2-like"/>
</dbReference>
<evidence type="ECO:0000259" key="1">
    <source>
        <dbReference type="SMART" id="SM01126"/>
    </source>
</evidence>
<dbReference type="EMBL" id="CABEEZ010000144">
    <property type="protein sequence ID" value="VTR57507.1"/>
    <property type="molecule type" value="Genomic_DNA"/>
</dbReference>
<protein>
    <submittedName>
        <fullName evidence="2">Transposase and inactivated derivatives</fullName>
    </submittedName>
</protein>
<dbReference type="GeneID" id="30320196"/>
<name>A0A4U9WEE4_SERFO</name>
<sequence length="170" mass="20200">MHTPLRPKNNKEDRIDRRLLINQPKDKCCILVIRQKTQQTRTFVIKSAAEVLKLVKENVDPSATIYADENSAYNILHGHYNVKRVNHSKEYRSDDSTTNNYAESYFSRFRRIQIGQVHKIFNKYFNEYANEIAYREDMRTTPNGIVVKDILSKYLNTKTDKHWCGYLIYF</sequence>
<dbReference type="Pfam" id="PF12762">
    <property type="entry name" value="DDE_Tnp_IS1595"/>
    <property type="match status" value="1"/>
</dbReference>
<accession>A0A4U9WEE4</accession>
<dbReference type="SMART" id="SM01126">
    <property type="entry name" value="DDE_Tnp_IS1595"/>
    <property type="match status" value="1"/>
</dbReference>
<reference evidence="2" key="1">
    <citation type="submission" date="2019-05" db="EMBL/GenBank/DDBJ databases">
        <authorList>
            <consortium name="Pathogen Informatics"/>
        </authorList>
    </citation>
    <scope>NUCLEOTIDE SEQUENCE [LARGE SCALE GENOMIC DNA]</scope>
    <source>
        <strain evidence="2">NCTC12965</strain>
    </source>
</reference>
<gene>
    <name evidence="2" type="ORF">NCTC12965_07388</name>
</gene>
<dbReference type="RefSeq" id="WP_235166930.1">
    <property type="nucleotide sequence ID" value="NZ_CAMKUH010000007.1"/>
</dbReference>
<feature type="domain" description="ISXO2-like transposase" evidence="1">
    <location>
        <begin position="4"/>
        <end position="137"/>
    </location>
</feature>